<dbReference type="RefSeq" id="WP_211954943.1">
    <property type="nucleotide sequence ID" value="NZ_CAJPVI010000024.1"/>
</dbReference>
<dbReference type="SUPFAM" id="SSF55073">
    <property type="entry name" value="Nucleotide cyclase"/>
    <property type="match status" value="1"/>
</dbReference>
<dbReference type="PANTHER" id="PTHR11920:SF335">
    <property type="entry name" value="GUANYLATE CYCLASE"/>
    <property type="match status" value="1"/>
</dbReference>
<name>A0ABM8TK35_9BURK</name>
<feature type="modified residue" description="4-aspartylphosphate" evidence="7">
    <location>
        <position position="61"/>
    </location>
</feature>
<dbReference type="InterPro" id="IPR001789">
    <property type="entry name" value="Sig_transdc_resp-reg_receiver"/>
</dbReference>
<dbReference type="EMBL" id="CAJPVI010000024">
    <property type="protein sequence ID" value="CAG2151395.1"/>
    <property type="molecule type" value="Genomic_DNA"/>
</dbReference>
<dbReference type="InterPro" id="IPR029787">
    <property type="entry name" value="Nucleotide_cyclase"/>
</dbReference>
<dbReference type="Proteomes" id="UP000672657">
    <property type="component" value="Unassembled WGS sequence"/>
</dbReference>
<dbReference type="PROSITE" id="PS50125">
    <property type="entry name" value="GUANYLATE_CYCLASE_2"/>
    <property type="match status" value="1"/>
</dbReference>
<dbReference type="InterPro" id="IPR050401">
    <property type="entry name" value="Cyclic_nucleotide_synthase"/>
</dbReference>
<dbReference type="Gene3D" id="3.40.50.2300">
    <property type="match status" value="1"/>
</dbReference>
<dbReference type="SMART" id="SM00044">
    <property type="entry name" value="CYCc"/>
    <property type="match status" value="1"/>
</dbReference>
<dbReference type="InterPro" id="IPR011006">
    <property type="entry name" value="CheY-like_superfamily"/>
</dbReference>
<evidence type="ECO:0000313" key="12">
    <source>
        <dbReference type="Proteomes" id="UP000672657"/>
    </source>
</evidence>
<dbReference type="CDD" id="cd07302">
    <property type="entry name" value="CHD"/>
    <property type="match status" value="1"/>
</dbReference>
<dbReference type="Gene3D" id="3.30.70.1230">
    <property type="entry name" value="Nucleotide cyclase"/>
    <property type="match status" value="1"/>
</dbReference>
<evidence type="ECO:0000256" key="3">
    <source>
        <dbReference type="ARBA" id="ARBA00022741"/>
    </source>
</evidence>
<evidence type="ECO:0000256" key="2">
    <source>
        <dbReference type="ARBA" id="ARBA00022692"/>
    </source>
</evidence>
<evidence type="ECO:0000256" key="6">
    <source>
        <dbReference type="ARBA" id="ARBA00023239"/>
    </source>
</evidence>
<gene>
    <name evidence="11" type="primary">rssB_1</name>
    <name evidence="11" type="ORF">LMG26411_03939</name>
</gene>
<dbReference type="SUPFAM" id="SSF52172">
    <property type="entry name" value="CheY-like"/>
    <property type="match status" value="1"/>
</dbReference>
<feature type="domain" description="Guanylate cyclase" evidence="10">
    <location>
        <begin position="216"/>
        <end position="343"/>
    </location>
</feature>
<keyword evidence="12" id="KW-1185">Reference proteome</keyword>
<dbReference type="PANTHER" id="PTHR11920">
    <property type="entry name" value="GUANYLYL CYCLASE"/>
    <property type="match status" value="1"/>
</dbReference>
<accession>A0ABM8TK35</accession>
<evidence type="ECO:0000259" key="9">
    <source>
        <dbReference type="PROSITE" id="PS50110"/>
    </source>
</evidence>
<feature type="domain" description="Response regulatory" evidence="9">
    <location>
        <begin position="11"/>
        <end position="126"/>
    </location>
</feature>
<keyword evidence="7" id="KW-0597">Phosphoprotein</keyword>
<sequence>MISASDILAAAILVVDDLPANVLLLEQMLRSAGYACVDSTSDPRLVCELHGRNHYDLILLDLQMPDMDGFEVMAGLKAMQPDSYLPVIVITAQPDHKLRALRAGARDFVSKPFDMGEVLMRVRNMLEVRLLHGESLNYGKELEQKVRELEASHETIVRQGDELRRLYEKLVCEQQVTEQLLLNVLPAPVAERLKLRADLVADGPPAVIADRFEDVSVLFADLVQFTRFSPSMSPEHLVKVLNEIFADFDNIADRRGLEKIKTIGDAYMAAAGLPVPAADHAVRAAHMALDMLASLDRFNQRSGYSLQLRVGIHSGAVVAGVIGRRKFIYDLWGDTVNIASRMESQGVIGRVQITEATRRYLAEPFLLEERGVITARGIGDLRTWLLAGRTHDAPT</sequence>
<evidence type="ECO:0000256" key="5">
    <source>
        <dbReference type="ARBA" id="ARBA00023136"/>
    </source>
</evidence>
<dbReference type="PROSITE" id="PS50110">
    <property type="entry name" value="RESPONSE_REGULATORY"/>
    <property type="match status" value="1"/>
</dbReference>
<evidence type="ECO:0000256" key="1">
    <source>
        <dbReference type="ARBA" id="ARBA00004370"/>
    </source>
</evidence>
<comment type="subcellular location">
    <subcellularLocation>
        <location evidence="1">Membrane</location>
    </subcellularLocation>
</comment>
<keyword evidence="6 8" id="KW-0456">Lyase</keyword>
<dbReference type="CDD" id="cd17551">
    <property type="entry name" value="REC_RpfG-like"/>
    <property type="match status" value="1"/>
</dbReference>
<comment type="similarity">
    <text evidence="8">Belongs to the adenylyl cyclase class-4/guanylyl cyclase family.</text>
</comment>
<proteinExistence type="inferred from homology"/>
<dbReference type="InterPro" id="IPR018297">
    <property type="entry name" value="A/G_cyclase_CS"/>
</dbReference>
<dbReference type="InterPro" id="IPR001054">
    <property type="entry name" value="A/G_cyclase"/>
</dbReference>
<dbReference type="Pfam" id="PF00211">
    <property type="entry name" value="Guanylate_cyc"/>
    <property type="match status" value="1"/>
</dbReference>
<keyword evidence="5" id="KW-0472">Membrane</keyword>
<evidence type="ECO:0000256" key="7">
    <source>
        <dbReference type="PROSITE-ProRule" id="PRU00169"/>
    </source>
</evidence>
<dbReference type="Pfam" id="PF00072">
    <property type="entry name" value="Response_reg"/>
    <property type="match status" value="1"/>
</dbReference>
<organism evidence="11 12">
    <name type="scientific">Cupriavidus numazuensis</name>
    <dbReference type="NCBI Taxonomy" id="221992"/>
    <lineage>
        <taxon>Bacteria</taxon>
        <taxon>Pseudomonadati</taxon>
        <taxon>Pseudomonadota</taxon>
        <taxon>Betaproteobacteria</taxon>
        <taxon>Burkholderiales</taxon>
        <taxon>Burkholderiaceae</taxon>
        <taxon>Cupriavidus</taxon>
    </lineage>
</organism>
<evidence type="ECO:0000256" key="4">
    <source>
        <dbReference type="ARBA" id="ARBA00022989"/>
    </source>
</evidence>
<protein>
    <submittedName>
        <fullName evidence="11">Regulator of RpoS</fullName>
    </submittedName>
</protein>
<evidence type="ECO:0000259" key="10">
    <source>
        <dbReference type="PROSITE" id="PS50125"/>
    </source>
</evidence>
<evidence type="ECO:0000313" key="11">
    <source>
        <dbReference type="EMBL" id="CAG2151395.1"/>
    </source>
</evidence>
<keyword evidence="2" id="KW-0812">Transmembrane</keyword>
<comment type="caution">
    <text evidence="11">The sequence shown here is derived from an EMBL/GenBank/DDBJ whole genome shotgun (WGS) entry which is preliminary data.</text>
</comment>
<keyword evidence="4" id="KW-1133">Transmembrane helix</keyword>
<keyword evidence="3" id="KW-0547">Nucleotide-binding</keyword>
<dbReference type="PROSITE" id="PS00452">
    <property type="entry name" value="GUANYLATE_CYCLASE_1"/>
    <property type="match status" value="1"/>
</dbReference>
<reference evidence="11 12" key="1">
    <citation type="submission" date="2021-03" db="EMBL/GenBank/DDBJ databases">
        <authorList>
            <person name="Peeters C."/>
        </authorList>
    </citation>
    <scope>NUCLEOTIDE SEQUENCE [LARGE SCALE GENOMIC DNA]</scope>
    <source>
        <strain evidence="11 12">LMG 26411</strain>
    </source>
</reference>
<dbReference type="SMART" id="SM00448">
    <property type="entry name" value="REC"/>
    <property type="match status" value="1"/>
</dbReference>
<evidence type="ECO:0000256" key="8">
    <source>
        <dbReference type="RuleBase" id="RU000405"/>
    </source>
</evidence>